<proteinExistence type="predicted"/>
<evidence type="ECO:0008006" key="3">
    <source>
        <dbReference type="Google" id="ProtNLM"/>
    </source>
</evidence>
<gene>
    <name evidence="1" type="ORF">COCCU_10855</name>
</gene>
<dbReference type="Gene3D" id="1.10.10.10">
    <property type="entry name" value="Winged helix-like DNA-binding domain superfamily/Winged helix DNA-binding domain"/>
    <property type="match status" value="1"/>
</dbReference>
<name>A0A6B8WP01_9CORY</name>
<evidence type="ECO:0000313" key="2">
    <source>
        <dbReference type="Proteomes" id="UP000424462"/>
    </source>
</evidence>
<dbReference type="Proteomes" id="UP000424462">
    <property type="component" value="Chromosome"/>
</dbReference>
<evidence type="ECO:0000313" key="1">
    <source>
        <dbReference type="EMBL" id="QGU08088.1"/>
    </source>
</evidence>
<keyword evidence="2" id="KW-1185">Reference proteome</keyword>
<dbReference type="AlphaFoldDB" id="A0A6B8WP01"/>
<dbReference type="KEGG" id="cok:COCCU_10855"/>
<reference evidence="1 2" key="1">
    <citation type="submission" date="2019-11" db="EMBL/GenBank/DDBJ databases">
        <title>Complete genome sequence of Corynebacterium kalinowskii 1959, a novel Corynebacterium species isolated from soil of a small paddock in Vilsendorf, Germany.</title>
        <authorList>
            <person name="Schaffert L."/>
            <person name="Ruwe M."/>
            <person name="Milse J."/>
            <person name="Hanuschka K."/>
            <person name="Ortseifen V."/>
            <person name="Droste J."/>
            <person name="Brandt D."/>
            <person name="Schlueter L."/>
            <person name="Kutter Y."/>
            <person name="Vinke S."/>
            <person name="Viehoefer P."/>
            <person name="Jacob L."/>
            <person name="Luebke N.-C."/>
            <person name="Schulte-Berndt E."/>
            <person name="Hain C."/>
            <person name="Linder M."/>
            <person name="Schmidt P."/>
            <person name="Wollenschlaeger L."/>
            <person name="Luttermann T."/>
            <person name="Thieme E."/>
            <person name="Hassa J."/>
            <person name="Haak M."/>
            <person name="Wittchen M."/>
            <person name="Mentz A."/>
            <person name="Persicke M."/>
            <person name="Busche T."/>
            <person name="Ruckert C."/>
        </authorList>
    </citation>
    <scope>NUCLEOTIDE SEQUENCE [LARGE SCALE GENOMIC DNA]</scope>
    <source>
        <strain evidence="1 2">2039</strain>
    </source>
</reference>
<dbReference type="RefSeq" id="WP_231598744.1">
    <property type="nucleotide sequence ID" value="NZ_CP046455.1"/>
</dbReference>
<organism evidence="1 2">
    <name type="scientific">Corynebacterium occultum</name>
    <dbReference type="NCBI Taxonomy" id="2675219"/>
    <lineage>
        <taxon>Bacteria</taxon>
        <taxon>Bacillati</taxon>
        <taxon>Actinomycetota</taxon>
        <taxon>Actinomycetes</taxon>
        <taxon>Mycobacteriales</taxon>
        <taxon>Corynebacteriaceae</taxon>
        <taxon>Corynebacterium</taxon>
    </lineage>
</organism>
<protein>
    <recommendedName>
        <fullName evidence="3">Winged helix DNA-binding domain-containing protein</fullName>
    </recommendedName>
</protein>
<accession>A0A6B8WP01</accession>
<sequence length="118" mass="12566">MSTQSDPDNSGPISLDPVIHPLDRLKICVALQSAGAVEGDGPAREMKLSVLRDLVGCDEDVLSAHLSTLQVQRYVSQGREYRSPRCPGSVWVSLTARGAESLASHVQALEAVAALVED</sequence>
<dbReference type="InterPro" id="IPR036388">
    <property type="entry name" value="WH-like_DNA-bd_sf"/>
</dbReference>
<dbReference type="EMBL" id="CP046455">
    <property type="protein sequence ID" value="QGU08088.1"/>
    <property type="molecule type" value="Genomic_DNA"/>
</dbReference>